<evidence type="ECO:0000313" key="2">
    <source>
        <dbReference type="EMBL" id="OXA41654.1"/>
    </source>
</evidence>
<comment type="caution">
    <text evidence="2">The sequence shown here is derived from an EMBL/GenBank/DDBJ whole genome shotgun (WGS) entry which is preliminary data.</text>
</comment>
<feature type="region of interest" description="Disordered" evidence="1">
    <location>
        <begin position="13"/>
        <end position="42"/>
    </location>
</feature>
<evidence type="ECO:0000256" key="1">
    <source>
        <dbReference type="SAM" id="MobiDB-lite"/>
    </source>
</evidence>
<dbReference type="EMBL" id="LNIX01000028">
    <property type="protein sequence ID" value="OXA41654.1"/>
    <property type="molecule type" value="Genomic_DNA"/>
</dbReference>
<name>A0A226D9X1_FOLCA</name>
<dbReference type="Proteomes" id="UP000198287">
    <property type="component" value="Unassembled WGS sequence"/>
</dbReference>
<reference evidence="2 3" key="1">
    <citation type="submission" date="2015-12" db="EMBL/GenBank/DDBJ databases">
        <title>The genome of Folsomia candida.</title>
        <authorList>
            <person name="Faddeeva A."/>
            <person name="Derks M.F."/>
            <person name="Anvar Y."/>
            <person name="Smit S."/>
            <person name="Van Straalen N."/>
            <person name="Roelofs D."/>
        </authorList>
    </citation>
    <scope>NUCLEOTIDE SEQUENCE [LARGE SCALE GENOMIC DNA]</scope>
    <source>
        <strain evidence="2 3">VU population</strain>
        <tissue evidence="2">Whole body</tissue>
    </source>
</reference>
<protein>
    <submittedName>
        <fullName evidence="2">Syntaxin-binding protein 5-like</fullName>
    </submittedName>
</protein>
<dbReference type="AlphaFoldDB" id="A0A226D9X1"/>
<organism evidence="2 3">
    <name type="scientific">Folsomia candida</name>
    <name type="common">Springtail</name>
    <dbReference type="NCBI Taxonomy" id="158441"/>
    <lineage>
        <taxon>Eukaryota</taxon>
        <taxon>Metazoa</taxon>
        <taxon>Ecdysozoa</taxon>
        <taxon>Arthropoda</taxon>
        <taxon>Hexapoda</taxon>
        <taxon>Collembola</taxon>
        <taxon>Entomobryomorpha</taxon>
        <taxon>Isotomoidea</taxon>
        <taxon>Isotomidae</taxon>
        <taxon>Proisotominae</taxon>
        <taxon>Folsomia</taxon>
    </lineage>
</organism>
<proteinExistence type="predicted"/>
<accession>A0A226D9X1</accession>
<evidence type="ECO:0000313" key="3">
    <source>
        <dbReference type="Proteomes" id="UP000198287"/>
    </source>
</evidence>
<sequence length="122" mass="13336">MKKFTLSRVLDGFRSSVNQGPGGQGPGQGSPSKNLEGPLTEIPEPLRAENFQIAQVSPPDLGNSTGNPFIFYKSGFEFGILIVLVFSSVQNPSHFGTKEEEKNRFGIEYREGKEREGGKDSD</sequence>
<gene>
    <name evidence="2" type="ORF">Fcan01_23479</name>
</gene>
<keyword evidence="3" id="KW-1185">Reference proteome</keyword>